<reference evidence="1" key="1">
    <citation type="journal article" date="2014" name="Front. Microbiol.">
        <title>High frequency of phylogenetically diverse reductive dehalogenase-homologous genes in deep subseafloor sedimentary metagenomes.</title>
        <authorList>
            <person name="Kawai M."/>
            <person name="Futagami T."/>
            <person name="Toyoda A."/>
            <person name="Takaki Y."/>
            <person name="Nishi S."/>
            <person name="Hori S."/>
            <person name="Arai W."/>
            <person name="Tsubouchi T."/>
            <person name="Morono Y."/>
            <person name="Uchiyama I."/>
            <person name="Ito T."/>
            <person name="Fujiyama A."/>
            <person name="Inagaki F."/>
            <person name="Takami H."/>
        </authorList>
    </citation>
    <scope>NUCLEOTIDE SEQUENCE</scope>
    <source>
        <strain evidence="1">Expedition CK06-06</strain>
    </source>
</reference>
<name>X1D9S4_9ZZZZ</name>
<feature type="non-terminal residue" evidence="1">
    <location>
        <position position="171"/>
    </location>
</feature>
<dbReference type="EMBL" id="BART01020242">
    <property type="protein sequence ID" value="GAH01834.1"/>
    <property type="molecule type" value="Genomic_DNA"/>
</dbReference>
<organism evidence="1">
    <name type="scientific">marine sediment metagenome</name>
    <dbReference type="NCBI Taxonomy" id="412755"/>
    <lineage>
        <taxon>unclassified sequences</taxon>
        <taxon>metagenomes</taxon>
        <taxon>ecological metagenomes</taxon>
    </lineage>
</organism>
<sequence>MRIAMITPHGVKCGIFSYSRDLSEALAEKGVEVYIIRLPRFGRKTPRILQQVVDQIPVQDVDLIHVQHEYGLYTNLEGSFYGGLKRLGMKIVSTMHAVGNLPVDRFVANTSDKVIVHNKFCKRRFRFDSEIIPHGCKPSETMPKKEAMKFLGIDERVPLVGYCGFISVYKG</sequence>
<evidence type="ECO:0000313" key="1">
    <source>
        <dbReference type="EMBL" id="GAH01834.1"/>
    </source>
</evidence>
<comment type="caution">
    <text evidence="1">The sequence shown here is derived from an EMBL/GenBank/DDBJ whole genome shotgun (WGS) entry which is preliminary data.</text>
</comment>
<accession>X1D9S4</accession>
<dbReference type="AlphaFoldDB" id="X1D9S4"/>
<dbReference type="Gene3D" id="3.40.50.2000">
    <property type="entry name" value="Glycogen Phosphorylase B"/>
    <property type="match status" value="1"/>
</dbReference>
<gene>
    <name evidence="1" type="ORF">S01H4_37643</name>
</gene>
<dbReference type="SUPFAM" id="SSF53756">
    <property type="entry name" value="UDP-Glycosyltransferase/glycogen phosphorylase"/>
    <property type="match status" value="1"/>
</dbReference>
<protein>
    <recommendedName>
        <fullName evidence="2">Glycosyltransferase subfamily 4-like N-terminal domain-containing protein</fullName>
    </recommendedName>
</protein>
<evidence type="ECO:0008006" key="2">
    <source>
        <dbReference type="Google" id="ProtNLM"/>
    </source>
</evidence>
<proteinExistence type="predicted"/>